<evidence type="ECO:0000256" key="2">
    <source>
        <dbReference type="SAM" id="Phobius"/>
    </source>
</evidence>
<evidence type="ECO:0000256" key="1">
    <source>
        <dbReference type="SAM" id="Coils"/>
    </source>
</evidence>
<protein>
    <submittedName>
        <fullName evidence="4">Uncharacterized protein</fullName>
    </submittedName>
</protein>
<keyword evidence="2" id="KW-0812">Transmembrane</keyword>
<keyword evidence="1" id="KW-0175">Coiled coil</keyword>
<evidence type="ECO:0000256" key="3">
    <source>
        <dbReference type="SAM" id="SignalP"/>
    </source>
</evidence>
<keyword evidence="2" id="KW-1133">Transmembrane helix</keyword>
<keyword evidence="5" id="KW-1185">Reference proteome</keyword>
<dbReference type="EMBL" id="KZ303489">
    <property type="protein sequence ID" value="PIA18553.1"/>
    <property type="molecule type" value="Genomic_DNA"/>
</dbReference>
<feature type="transmembrane region" description="Helical" evidence="2">
    <location>
        <begin position="105"/>
        <end position="122"/>
    </location>
</feature>
<gene>
    <name evidence="4" type="ORF">COEREDRAFT_6271</name>
</gene>
<evidence type="ECO:0000313" key="4">
    <source>
        <dbReference type="EMBL" id="PIA18553.1"/>
    </source>
</evidence>
<feature type="chain" id="PRO_5013747460" evidence="3">
    <location>
        <begin position="20"/>
        <end position="302"/>
    </location>
</feature>
<feature type="coiled-coil region" evidence="1">
    <location>
        <begin position="147"/>
        <end position="188"/>
    </location>
</feature>
<organism evidence="4 5">
    <name type="scientific">Coemansia reversa (strain ATCC 12441 / NRRL 1564)</name>
    <dbReference type="NCBI Taxonomy" id="763665"/>
    <lineage>
        <taxon>Eukaryota</taxon>
        <taxon>Fungi</taxon>
        <taxon>Fungi incertae sedis</taxon>
        <taxon>Zoopagomycota</taxon>
        <taxon>Kickxellomycotina</taxon>
        <taxon>Kickxellomycetes</taxon>
        <taxon>Kickxellales</taxon>
        <taxon>Kickxellaceae</taxon>
        <taxon>Coemansia</taxon>
    </lineage>
</organism>
<name>A0A2G5BHS1_COERN</name>
<keyword evidence="2" id="KW-0472">Membrane</keyword>
<sequence length="302" mass="33281">MNFLFLILVFLTFPALGFADPVDSNNSNVGNVLVIAALGSIGGLAAFFYLTLIKPDFISIELGTSEDDFKNAGYAVSLPEPSPSASSAPPPIVSHENANLFWHKFVIFAAIVVFYCLVALLVRKISCYRTIDDSHQLPVVKDNDKTNKHLQAALALLKEQLALQQDQMELLRRELSATIDRNDALTRENCKLVALIENTSRQQPQRSVESLTCIYEINSSDESNNDSDSDAELYHDGSFNRISVINGGNMLGKVTLDNNSELSIASSSRSLARLKHKVSNSRIKRKASKIFDLSAHGGRKHK</sequence>
<feature type="signal peptide" evidence="3">
    <location>
        <begin position="1"/>
        <end position="19"/>
    </location>
</feature>
<evidence type="ECO:0000313" key="5">
    <source>
        <dbReference type="Proteomes" id="UP000242474"/>
    </source>
</evidence>
<feature type="transmembrane region" description="Helical" evidence="2">
    <location>
        <begin position="29"/>
        <end position="52"/>
    </location>
</feature>
<proteinExistence type="predicted"/>
<dbReference type="AlphaFoldDB" id="A0A2G5BHS1"/>
<reference evidence="4 5" key="1">
    <citation type="journal article" date="2015" name="Genome Biol. Evol.">
        <title>Phylogenomic analyses indicate that early fungi evolved digesting cell walls of algal ancestors of land plants.</title>
        <authorList>
            <person name="Chang Y."/>
            <person name="Wang S."/>
            <person name="Sekimoto S."/>
            <person name="Aerts A.L."/>
            <person name="Choi C."/>
            <person name="Clum A."/>
            <person name="LaButti K.M."/>
            <person name="Lindquist E.A."/>
            <person name="Yee Ngan C."/>
            <person name="Ohm R.A."/>
            <person name="Salamov A.A."/>
            <person name="Grigoriev I.V."/>
            <person name="Spatafora J.W."/>
            <person name="Berbee M.L."/>
        </authorList>
    </citation>
    <scope>NUCLEOTIDE SEQUENCE [LARGE SCALE GENOMIC DNA]</scope>
    <source>
        <strain evidence="4 5">NRRL 1564</strain>
    </source>
</reference>
<keyword evidence="3" id="KW-0732">Signal</keyword>
<dbReference type="Proteomes" id="UP000242474">
    <property type="component" value="Unassembled WGS sequence"/>
</dbReference>
<accession>A0A2G5BHS1</accession>